<dbReference type="RefSeq" id="WP_257598242.1">
    <property type="nucleotide sequence ID" value="NZ_JANKBU010000036.1"/>
</dbReference>
<dbReference type="EMBL" id="JAOEET010000039">
    <property type="protein sequence ID" value="MDH0568448.1"/>
    <property type="molecule type" value="Genomic_DNA"/>
</dbReference>
<feature type="compositionally biased region" description="Basic and acidic residues" evidence="1">
    <location>
        <begin position="193"/>
        <end position="204"/>
    </location>
</feature>
<organism evidence="2 3">
    <name type="scientific">Ectopseudomonas oleovorans</name>
    <name type="common">Pseudomonas oleovorans</name>
    <dbReference type="NCBI Taxonomy" id="301"/>
    <lineage>
        <taxon>Bacteria</taxon>
        <taxon>Pseudomonadati</taxon>
        <taxon>Pseudomonadota</taxon>
        <taxon>Gammaproteobacteria</taxon>
        <taxon>Pseudomonadales</taxon>
        <taxon>Pseudomonadaceae</taxon>
        <taxon>Ectopseudomonas</taxon>
    </lineage>
</organism>
<feature type="region of interest" description="Disordered" evidence="1">
    <location>
        <begin position="169"/>
        <end position="204"/>
    </location>
</feature>
<evidence type="ECO:0000256" key="1">
    <source>
        <dbReference type="SAM" id="MobiDB-lite"/>
    </source>
</evidence>
<gene>
    <name evidence="2" type="ORF">N7671_14680</name>
</gene>
<accession>A0AB35L0M0</accession>
<dbReference type="Proteomes" id="UP001159292">
    <property type="component" value="Unassembled WGS sequence"/>
</dbReference>
<dbReference type="AlphaFoldDB" id="A0AB35L0M0"/>
<name>A0AB35L0M0_ECTOL</name>
<comment type="caution">
    <text evidence="2">The sequence shown here is derived from an EMBL/GenBank/DDBJ whole genome shotgun (WGS) entry which is preliminary data.</text>
</comment>
<proteinExistence type="predicted"/>
<evidence type="ECO:0000313" key="3">
    <source>
        <dbReference type="Proteomes" id="UP001159292"/>
    </source>
</evidence>
<evidence type="ECO:0000313" key="2">
    <source>
        <dbReference type="EMBL" id="MDH0568448.1"/>
    </source>
</evidence>
<sequence>MTTPVQSHVMAHLSPLSDDLVDIVQEAWRRWRKHDFAARWRKRGRANFLWEEMVDLAQTRFQPGSGVVAIEKGETVSFVVNQQVLFRFKKGDETGVSSNVRTGQAVAFHDHGQVLLDMPQVSRVELVYQLNQLETAVLDIMIVARQGKTVLWKHSLLQAQSQVIPLLTTAPTHPHPTENKRARVRRAGSDNANVEKVDKDAQQS</sequence>
<protein>
    <submittedName>
        <fullName evidence="2">Uncharacterized protein</fullName>
    </submittedName>
</protein>
<reference evidence="2" key="1">
    <citation type="submission" date="2022-09" db="EMBL/GenBank/DDBJ databases">
        <title>Intensive care unit water sources are persistently colonized with multi-drug resistant bacteria and are the site of extensive horizontal gene transfer of antibiotic resistance genes.</title>
        <authorList>
            <person name="Diorio-Toth L."/>
        </authorList>
    </citation>
    <scope>NUCLEOTIDE SEQUENCE</scope>
    <source>
        <strain evidence="2">GD04000</strain>
    </source>
</reference>